<evidence type="ECO:0000256" key="3">
    <source>
        <dbReference type="ARBA" id="ARBA00022989"/>
    </source>
</evidence>
<dbReference type="PANTHER" id="PTHR23291">
    <property type="entry name" value="BAX INHIBITOR-RELATED"/>
    <property type="match status" value="1"/>
</dbReference>
<dbReference type="InterPro" id="IPR006214">
    <property type="entry name" value="Bax_inhibitor_1-related"/>
</dbReference>
<keyword evidence="3 5" id="KW-1133">Transmembrane helix</keyword>
<feature type="transmembrane region" description="Helical" evidence="5">
    <location>
        <begin position="168"/>
        <end position="186"/>
    </location>
</feature>
<keyword evidence="7" id="KW-1185">Reference proteome</keyword>
<evidence type="ECO:0000313" key="7">
    <source>
        <dbReference type="Proteomes" id="UP000093000"/>
    </source>
</evidence>
<organism evidence="6 7">
    <name type="scientific">Choanephora cucurbitarum</name>
    <dbReference type="NCBI Taxonomy" id="101091"/>
    <lineage>
        <taxon>Eukaryota</taxon>
        <taxon>Fungi</taxon>
        <taxon>Fungi incertae sedis</taxon>
        <taxon>Mucoromycota</taxon>
        <taxon>Mucoromycotina</taxon>
        <taxon>Mucoromycetes</taxon>
        <taxon>Mucorales</taxon>
        <taxon>Mucorineae</taxon>
        <taxon>Choanephoraceae</taxon>
        <taxon>Choanephoroideae</taxon>
        <taxon>Choanephora</taxon>
    </lineage>
</organism>
<gene>
    <name evidence="6" type="primary">bxi1_0</name>
    <name evidence="6" type="ORF">A0J61_06607</name>
</gene>
<feature type="transmembrane region" description="Helical" evidence="5">
    <location>
        <begin position="111"/>
        <end position="132"/>
    </location>
</feature>
<proteinExistence type="inferred from homology"/>
<evidence type="ECO:0000313" key="6">
    <source>
        <dbReference type="EMBL" id="OBZ85341.1"/>
    </source>
</evidence>
<evidence type="ECO:0000256" key="1">
    <source>
        <dbReference type="ARBA" id="ARBA00004141"/>
    </source>
</evidence>
<dbReference type="OrthoDB" id="7933078at2759"/>
<feature type="transmembrane region" description="Helical" evidence="5">
    <location>
        <begin position="138"/>
        <end position="156"/>
    </location>
</feature>
<feature type="transmembrane region" description="Helical" evidence="5">
    <location>
        <begin position="83"/>
        <end position="102"/>
    </location>
</feature>
<dbReference type="Pfam" id="PF01027">
    <property type="entry name" value="Bax1-I"/>
    <property type="match status" value="1"/>
</dbReference>
<dbReference type="GO" id="GO:0016020">
    <property type="term" value="C:membrane"/>
    <property type="evidence" value="ECO:0007669"/>
    <property type="project" value="UniProtKB-SubCell"/>
</dbReference>
<dbReference type="InParanoid" id="A0A1C7N8D4"/>
<name>A0A1C7N8D4_9FUNG</name>
<comment type="caution">
    <text evidence="6">The sequence shown here is derived from an EMBL/GenBank/DDBJ whole genome shotgun (WGS) entry which is preliminary data.</text>
</comment>
<comment type="subcellular location">
    <subcellularLocation>
        <location evidence="1">Membrane</location>
        <topology evidence="1">Multi-pass membrane protein</topology>
    </subcellularLocation>
</comment>
<feature type="transmembrane region" description="Helical" evidence="5">
    <location>
        <begin position="51"/>
        <end position="71"/>
    </location>
</feature>
<keyword evidence="2 5" id="KW-0812">Transmembrane</keyword>
<evidence type="ECO:0000256" key="4">
    <source>
        <dbReference type="ARBA" id="ARBA00023136"/>
    </source>
</evidence>
<evidence type="ECO:0000256" key="5">
    <source>
        <dbReference type="RuleBase" id="RU004379"/>
    </source>
</evidence>
<reference evidence="6 7" key="1">
    <citation type="submission" date="2016-03" db="EMBL/GenBank/DDBJ databases">
        <title>Choanephora cucurbitarum.</title>
        <authorList>
            <person name="Min B."/>
            <person name="Park H."/>
            <person name="Park J.-H."/>
            <person name="Shin H.-D."/>
            <person name="Choi I.-G."/>
        </authorList>
    </citation>
    <scope>NUCLEOTIDE SEQUENCE [LARGE SCALE GENOMIC DNA]</scope>
    <source>
        <strain evidence="6 7">KUS-F28377</strain>
    </source>
</reference>
<accession>A0A1C7N8D4</accession>
<protein>
    <submittedName>
        <fullName evidence="6">Bax inhibitor 1</fullName>
    </submittedName>
</protein>
<evidence type="ECO:0000256" key="2">
    <source>
        <dbReference type="ARBA" id="ARBA00022692"/>
    </source>
</evidence>
<keyword evidence="4 5" id="KW-0472">Membrane</keyword>
<sequence length="253" mass="28491">MSYGSTGYPNPPPAYDEEAAQPFLGSGDDDMLKETIANSSREVRLQFVRKVYSILAIQLLTTSALSATYMFNQTAKHWVQTNVWMFYITFFMTIGTLFALFWKGRSFPTNYILLSLFTLAEGHLVGTIVTFYQQKLVLQALLITLGVFIGLTLFTLQSKWDFSGLAPFLFAGVWILLIAGIVQIFFPFSKTIQLAIAVGAVVVFSGYILFDTYLIFNKYSAEDYIVASVSLYLDVINLFLRILEVLELSSRSD</sequence>
<dbReference type="AlphaFoldDB" id="A0A1C7N8D4"/>
<dbReference type="Proteomes" id="UP000093000">
    <property type="component" value="Unassembled WGS sequence"/>
</dbReference>
<dbReference type="FunCoup" id="A0A1C7N8D4">
    <property type="interactions" value="154"/>
</dbReference>
<comment type="similarity">
    <text evidence="5">Belongs to the BI1 family.</text>
</comment>
<dbReference type="PANTHER" id="PTHR23291:SF50">
    <property type="entry name" value="PROTEIN LIFEGUARD 4"/>
    <property type="match status" value="1"/>
</dbReference>
<feature type="transmembrane region" description="Helical" evidence="5">
    <location>
        <begin position="192"/>
        <end position="216"/>
    </location>
</feature>
<dbReference type="EMBL" id="LUGH01000407">
    <property type="protein sequence ID" value="OBZ85341.1"/>
    <property type="molecule type" value="Genomic_DNA"/>
</dbReference>